<feature type="transmembrane region" description="Helical" evidence="8">
    <location>
        <begin position="89"/>
        <end position="110"/>
    </location>
</feature>
<evidence type="ECO:0000256" key="8">
    <source>
        <dbReference type="SAM" id="Phobius"/>
    </source>
</evidence>
<dbReference type="InterPro" id="IPR017850">
    <property type="entry name" value="Alkaline_phosphatase_core_sf"/>
</dbReference>
<dbReference type="InterPro" id="IPR058130">
    <property type="entry name" value="PEA_transf_C"/>
</dbReference>
<keyword evidence="4 11" id="KW-0808">Transferase</keyword>
<evidence type="ECO:0000256" key="1">
    <source>
        <dbReference type="ARBA" id="ARBA00004429"/>
    </source>
</evidence>
<dbReference type="InterPro" id="IPR000917">
    <property type="entry name" value="Sulfatase_N"/>
</dbReference>
<dbReference type="SUPFAM" id="SSF53649">
    <property type="entry name" value="Alkaline phosphatase-like"/>
    <property type="match status" value="1"/>
</dbReference>
<evidence type="ECO:0000313" key="11">
    <source>
        <dbReference type="EMBL" id="SHM41085.1"/>
    </source>
</evidence>
<evidence type="ECO:0000256" key="6">
    <source>
        <dbReference type="ARBA" id="ARBA00022989"/>
    </source>
</evidence>
<feature type="transmembrane region" description="Helical" evidence="8">
    <location>
        <begin position="59"/>
        <end position="82"/>
    </location>
</feature>
<evidence type="ECO:0000313" key="12">
    <source>
        <dbReference type="Proteomes" id="UP000190911"/>
    </source>
</evidence>
<evidence type="ECO:0000256" key="4">
    <source>
        <dbReference type="ARBA" id="ARBA00022679"/>
    </source>
</evidence>
<dbReference type="FunCoup" id="A0A1M7IKA5">
    <property type="interactions" value="112"/>
</dbReference>
<comment type="subcellular location">
    <subcellularLocation>
        <location evidence="1">Cell inner membrane</location>
        <topology evidence="1">Multi-pass membrane protein</topology>
    </subcellularLocation>
</comment>
<evidence type="ECO:0000259" key="10">
    <source>
        <dbReference type="Pfam" id="PF08019"/>
    </source>
</evidence>
<dbReference type="InterPro" id="IPR012549">
    <property type="entry name" value="EptA-like_N"/>
</dbReference>
<dbReference type="EMBL" id="LT670847">
    <property type="protein sequence ID" value="SHM41085.1"/>
    <property type="molecule type" value="Genomic_DNA"/>
</dbReference>
<dbReference type="Pfam" id="PF08019">
    <property type="entry name" value="EptA_B_N"/>
    <property type="match status" value="1"/>
</dbReference>
<dbReference type="GO" id="GO:0009244">
    <property type="term" value="P:lipopolysaccharide core region biosynthetic process"/>
    <property type="evidence" value="ECO:0007669"/>
    <property type="project" value="TreeGrafter"/>
</dbReference>
<dbReference type="PANTHER" id="PTHR30443">
    <property type="entry name" value="INNER MEMBRANE PROTEIN"/>
    <property type="match status" value="1"/>
</dbReference>
<dbReference type="STRING" id="29571.SAMN05878437_2821"/>
<dbReference type="AlphaFoldDB" id="A0A1M7IKA5"/>
<evidence type="ECO:0000256" key="3">
    <source>
        <dbReference type="ARBA" id="ARBA00022519"/>
    </source>
</evidence>
<feature type="transmembrane region" description="Helical" evidence="8">
    <location>
        <begin position="130"/>
        <end position="152"/>
    </location>
</feature>
<dbReference type="Gene3D" id="3.40.720.10">
    <property type="entry name" value="Alkaline Phosphatase, subunit A"/>
    <property type="match status" value="1"/>
</dbReference>
<keyword evidence="3" id="KW-0997">Cell inner membrane</keyword>
<keyword evidence="7 8" id="KW-0472">Membrane</keyword>
<protein>
    <submittedName>
        <fullName evidence="11">Phosphatidylethanolamine:Kdo2-lipid A phosphoethanolamine transferase</fullName>
    </submittedName>
</protein>
<feature type="domain" description="Phosphoethanolamine transferase N-terminal" evidence="10">
    <location>
        <begin position="70"/>
        <end position="216"/>
    </location>
</feature>
<evidence type="ECO:0000256" key="5">
    <source>
        <dbReference type="ARBA" id="ARBA00022692"/>
    </source>
</evidence>
<reference evidence="11 12" key="1">
    <citation type="submission" date="2016-11" db="EMBL/GenBank/DDBJ databases">
        <authorList>
            <person name="Jaros S."/>
            <person name="Januszkiewicz K."/>
            <person name="Wedrychowicz H."/>
        </authorList>
    </citation>
    <scope>NUCLEOTIDE SEQUENCE [LARGE SCALE GENOMIC DNA]</scope>
    <source>
        <strain evidence="11 12">ACAM 12</strain>
    </source>
</reference>
<dbReference type="PANTHER" id="PTHR30443:SF0">
    <property type="entry name" value="PHOSPHOETHANOLAMINE TRANSFERASE EPTA"/>
    <property type="match status" value="1"/>
</dbReference>
<evidence type="ECO:0000256" key="2">
    <source>
        <dbReference type="ARBA" id="ARBA00022475"/>
    </source>
</evidence>
<dbReference type="InParanoid" id="A0A1M7IKA5"/>
<dbReference type="GO" id="GO:0005886">
    <property type="term" value="C:plasma membrane"/>
    <property type="evidence" value="ECO:0007669"/>
    <property type="project" value="UniProtKB-SubCell"/>
</dbReference>
<keyword evidence="5 8" id="KW-0812">Transmembrane</keyword>
<gene>
    <name evidence="11" type="ORF">SAMN05878437_2821</name>
</gene>
<dbReference type="Proteomes" id="UP000190911">
    <property type="component" value="Chromosome I"/>
</dbReference>
<organism evidence="11 12">
    <name type="scientific">Vreelandella subglaciescola</name>
    <dbReference type="NCBI Taxonomy" id="29571"/>
    <lineage>
        <taxon>Bacteria</taxon>
        <taxon>Pseudomonadati</taxon>
        <taxon>Pseudomonadota</taxon>
        <taxon>Gammaproteobacteria</taxon>
        <taxon>Oceanospirillales</taxon>
        <taxon>Halomonadaceae</taxon>
        <taxon>Vreelandella</taxon>
    </lineage>
</organism>
<dbReference type="CDD" id="cd16017">
    <property type="entry name" value="LptA"/>
    <property type="match status" value="1"/>
</dbReference>
<sequence length="550" mass="61798">MMFFFSQCRQVPGFVRQYRPRLLPEHLTLIVTLAFTLFYNQPFWHGALVGQRLDSPDTWALIAGYATVLTSVQYVVFLFFVSQWTVKPLLALLIVLAAAVSYFTGHYGTYFDTTMITNVLQTDTQEARELFTNSFLLHMAIFALLPILLLFWVRVPASSCRRAILRRAGHLSFSVLLLFASLFLTYQSLSPLMRTQPELRYLVTPGNAIVSLERVFTFREKISPQERLPLGEDASTLTREDQKPALLVLVVGETVRAANWGLNGYSRPTTPELAKRNVINYSDVSSCGTSTAVSVPCMFSPLGRDDYDEAYIQQHESLLDVLTHAGINVLWLDNQSGCKGVCDGVASDSISPDDYPALCEDGRCFDQALAEELKKRVKPGRGDTVVVLHELGNHGPSYYQRYPAQFRRFTPTCESADLGQCAQQEIINSYDNAILYNDRVLSNITDFLGRQKDFAASMIYLSDHGESLGEKGLYLHGLPYAIAPDEQTQVPMIWWLSDAMRQRTGLDATCLRQQADQPRSQANLFHTVLGLMDVTTTVYQPAQDIGRACR</sequence>
<evidence type="ECO:0000259" key="9">
    <source>
        <dbReference type="Pfam" id="PF00884"/>
    </source>
</evidence>
<keyword evidence="6 8" id="KW-1133">Transmembrane helix</keyword>
<dbReference type="NCBIfam" id="NF028537">
    <property type="entry name" value="P_eth_NH2_trans"/>
    <property type="match status" value="1"/>
</dbReference>
<accession>A0A1M7IKA5</accession>
<dbReference type="RefSeq" id="WP_079554599.1">
    <property type="nucleotide sequence ID" value="NZ_LT670847.1"/>
</dbReference>
<dbReference type="InterPro" id="IPR040423">
    <property type="entry name" value="PEA_transferase"/>
</dbReference>
<evidence type="ECO:0000256" key="7">
    <source>
        <dbReference type="ARBA" id="ARBA00023136"/>
    </source>
</evidence>
<keyword evidence="12" id="KW-1185">Reference proteome</keyword>
<keyword evidence="2" id="KW-1003">Cell membrane</keyword>
<dbReference type="GO" id="GO:0016776">
    <property type="term" value="F:phosphotransferase activity, phosphate group as acceptor"/>
    <property type="evidence" value="ECO:0007669"/>
    <property type="project" value="TreeGrafter"/>
</dbReference>
<dbReference type="Pfam" id="PF00884">
    <property type="entry name" value="Sulfatase"/>
    <property type="match status" value="1"/>
</dbReference>
<proteinExistence type="predicted"/>
<feature type="transmembrane region" description="Helical" evidence="8">
    <location>
        <begin position="164"/>
        <end position="186"/>
    </location>
</feature>
<feature type="transmembrane region" description="Helical" evidence="8">
    <location>
        <begin position="21"/>
        <end position="39"/>
    </location>
</feature>
<name>A0A1M7IKA5_9GAMM</name>
<feature type="domain" description="Sulfatase N-terminal" evidence="9">
    <location>
        <begin position="247"/>
        <end position="534"/>
    </location>
</feature>